<proteinExistence type="predicted"/>
<evidence type="ECO:0000313" key="2">
    <source>
        <dbReference type="Proteomes" id="UP000321567"/>
    </source>
</evidence>
<dbReference type="EMBL" id="BJZO01000012">
    <property type="protein sequence ID" value="GEO80578.1"/>
    <property type="molecule type" value="Genomic_DNA"/>
</dbReference>
<keyword evidence="2" id="KW-1185">Reference proteome</keyword>
<comment type="caution">
    <text evidence="1">The sequence shown here is derived from an EMBL/GenBank/DDBJ whole genome shotgun (WGS) entry which is preliminary data.</text>
</comment>
<organism evidence="1 2">
    <name type="scientific">Pararhodospirillum oryzae</name>
    <dbReference type="NCBI Taxonomy" id="478448"/>
    <lineage>
        <taxon>Bacteria</taxon>
        <taxon>Pseudomonadati</taxon>
        <taxon>Pseudomonadota</taxon>
        <taxon>Alphaproteobacteria</taxon>
        <taxon>Rhodospirillales</taxon>
        <taxon>Rhodospirillaceae</taxon>
        <taxon>Pararhodospirillum</taxon>
    </lineage>
</organism>
<reference evidence="1 2" key="1">
    <citation type="submission" date="2019-07" db="EMBL/GenBank/DDBJ databases">
        <title>Whole genome shotgun sequence of Rhodospirillum oryzae NBRC 107573.</title>
        <authorList>
            <person name="Hosoyama A."/>
            <person name="Uohara A."/>
            <person name="Ohji S."/>
            <person name="Ichikawa N."/>
        </authorList>
    </citation>
    <scope>NUCLEOTIDE SEQUENCE [LARGE SCALE GENOMIC DNA]</scope>
    <source>
        <strain evidence="1 2">NBRC 107573</strain>
    </source>
</reference>
<dbReference type="RefSeq" id="WP_246135381.1">
    <property type="nucleotide sequence ID" value="NZ_BJZO01000012.1"/>
</dbReference>
<gene>
    <name evidence="1" type="ORF">ROR02_07090</name>
</gene>
<sequence>MSASLELGLAPERLDEGSPEERAAFGVFTIRSSEQYLTEGFDCFLNSLRPGPLVSGYHVAQWFAWNWWRLRWEPRSAVEGWPFAHRMNTIGEGYVWPNIDIWSDGVRTMLISSPSVKPDSKPFRYSGAFPTIVPSSQFEGALDEFLPRIMGRLRSEGVAETNLDRLWRDVLAERADPELTKRRRLEALMGRDPDAVDDDAVETLVRDANRLGEDAVREVAAEHGRAISGDKTVLTAQVLEDIAREVGFRASPGDAVVLSTRDQLPDPADVPGWVLGRAAAVAVREQEKLGEKQVPDQRLAQLVGTTPDALINDPRKEVPLSYALDETAGHDSRVVLLSHYKTGRRFALARLLGDRLMYPDGALHAATQAYTYRQKAQRSFAAEFLAPFDAVEDMLQGDYSEEKQQEVSEYFAVSPMVIDTLLKNHKRIERDQSDEDLYPKYA</sequence>
<evidence type="ECO:0000313" key="1">
    <source>
        <dbReference type="EMBL" id="GEO80578.1"/>
    </source>
</evidence>
<name>A0A512H568_9PROT</name>
<protein>
    <submittedName>
        <fullName evidence="1">Uncharacterized protein</fullName>
    </submittedName>
</protein>
<accession>A0A512H568</accession>
<dbReference type="AlphaFoldDB" id="A0A512H568"/>
<dbReference type="Proteomes" id="UP000321567">
    <property type="component" value="Unassembled WGS sequence"/>
</dbReference>